<keyword evidence="4 7" id="KW-0812">Transmembrane</keyword>
<evidence type="ECO:0000256" key="3">
    <source>
        <dbReference type="ARBA" id="ARBA00022475"/>
    </source>
</evidence>
<feature type="transmembrane region" description="Helical" evidence="7">
    <location>
        <begin position="154"/>
        <end position="176"/>
    </location>
</feature>
<dbReference type="RefSeq" id="WP_145072765.1">
    <property type="nucleotide sequence ID" value="NZ_CP036298.1"/>
</dbReference>
<evidence type="ECO:0000313" key="9">
    <source>
        <dbReference type="EMBL" id="QDV21967.1"/>
    </source>
</evidence>
<comment type="similarity">
    <text evidence="2">Belongs to the GSP F family.</text>
</comment>
<keyword evidence="3" id="KW-1003">Cell membrane</keyword>
<dbReference type="InterPro" id="IPR003004">
    <property type="entry name" value="GspF/PilC"/>
</dbReference>
<gene>
    <name evidence="9" type="primary">epsF_1</name>
    <name evidence="9" type="ORF">Q31a_02460</name>
</gene>
<keyword evidence="6 7" id="KW-0472">Membrane</keyword>
<dbReference type="OrthoDB" id="211600at2"/>
<dbReference type="KEGG" id="ahel:Q31a_02460"/>
<keyword evidence="5 7" id="KW-1133">Transmembrane helix</keyword>
<dbReference type="PANTHER" id="PTHR30012:SF0">
    <property type="entry name" value="TYPE II SECRETION SYSTEM PROTEIN F-RELATED"/>
    <property type="match status" value="1"/>
</dbReference>
<protein>
    <submittedName>
        <fullName evidence="9">Type II secretion system protein F</fullName>
    </submittedName>
</protein>
<dbReference type="InterPro" id="IPR018076">
    <property type="entry name" value="T2SS_GspF_dom"/>
</dbReference>
<accession>A0A518G032</accession>
<dbReference type="PANTHER" id="PTHR30012">
    <property type="entry name" value="GENERAL SECRETION PATHWAY PROTEIN"/>
    <property type="match status" value="1"/>
</dbReference>
<dbReference type="EMBL" id="CP036298">
    <property type="protein sequence ID" value="QDV21967.1"/>
    <property type="molecule type" value="Genomic_DNA"/>
</dbReference>
<evidence type="ECO:0000256" key="4">
    <source>
        <dbReference type="ARBA" id="ARBA00022692"/>
    </source>
</evidence>
<name>A0A518G032_9BACT</name>
<feature type="transmembrane region" description="Helical" evidence="7">
    <location>
        <begin position="299"/>
        <end position="325"/>
    </location>
</feature>
<evidence type="ECO:0000256" key="6">
    <source>
        <dbReference type="ARBA" id="ARBA00023136"/>
    </source>
</evidence>
<dbReference type="InterPro" id="IPR042094">
    <property type="entry name" value="T2SS_GspF_sf"/>
</dbReference>
<proteinExistence type="inferred from homology"/>
<evidence type="ECO:0000256" key="2">
    <source>
        <dbReference type="ARBA" id="ARBA00005745"/>
    </source>
</evidence>
<dbReference type="Gene3D" id="1.20.81.30">
    <property type="entry name" value="Type II secretion system (T2SS), domain F"/>
    <property type="match status" value="2"/>
</dbReference>
<dbReference type="Proteomes" id="UP000318017">
    <property type="component" value="Chromosome"/>
</dbReference>
<evidence type="ECO:0000259" key="8">
    <source>
        <dbReference type="Pfam" id="PF00482"/>
    </source>
</evidence>
<organism evidence="9 10">
    <name type="scientific">Aureliella helgolandensis</name>
    <dbReference type="NCBI Taxonomy" id="2527968"/>
    <lineage>
        <taxon>Bacteria</taxon>
        <taxon>Pseudomonadati</taxon>
        <taxon>Planctomycetota</taxon>
        <taxon>Planctomycetia</taxon>
        <taxon>Pirellulales</taxon>
        <taxon>Pirellulaceae</taxon>
        <taxon>Aureliella</taxon>
    </lineage>
</organism>
<evidence type="ECO:0000256" key="7">
    <source>
        <dbReference type="SAM" id="Phobius"/>
    </source>
</evidence>
<evidence type="ECO:0000256" key="1">
    <source>
        <dbReference type="ARBA" id="ARBA00004651"/>
    </source>
</evidence>
<keyword evidence="10" id="KW-1185">Reference proteome</keyword>
<feature type="transmembrane region" description="Helical" evidence="7">
    <location>
        <begin position="196"/>
        <end position="218"/>
    </location>
</feature>
<dbReference type="GO" id="GO:0005886">
    <property type="term" value="C:plasma membrane"/>
    <property type="evidence" value="ECO:0007669"/>
    <property type="project" value="UniProtKB-SubCell"/>
</dbReference>
<feature type="domain" description="Type II secretion system protein GspF" evidence="8">
    <location>
        <begin position="211"/>
        <end position="325"/>
    </location>
</feature>
<evidence type="ECO:0000256" key="5">
    <source>
        <dbReference type="ARBA" id="ARBA00022989"/>
    </source>
</evidence>
<reference evidence="9 10" key="1">
    <citation type="submission" date="2019-02" db="EMBL/GenBank/DDBJ databases">
        <title>Deep-cultivation of Planctomycetes and their phenomic and genomic characterization uncovers novel biology.</title>
        <authorList>
            <person name="Wiegand S."/>
            <person name="Jogler M."/>
            <person name="Boedeker C."/>
            <person name="Pinto D."/>
            <person name="Vollmers J."/>
            <person name="Rivas-Marin E."/>
            <person name="Kohn T."/>
            <person name="Peeters S.H."/>
            <person name="Heuer A."/>
            <person name="Rast P."/>
            <person name="Oberbeckmann S."/>
            <person name="Bunk B."/>
            <person name="Jeske O."/>
            <person name="Meyerdierks A."/>
            <person name="Storesund J.E."/>
            <person name="Kallscheuer N."/>
            <person name="Luecker S."/>
            <person name="Lage O.M."/>
            <person name="Pohl T."/>
            <person name="Merkel B.J."/>
            <person name="Hornburger P."/>
            <person name="Mueller R.-W."/>
            <person name="Bruemmer F."/>
            <person name="Labrenz M."/>
            <person name="Spormann A.M."/>
            <person name="Op den Camp H."/>
            <person name="Overmann J."/>
            <person name="Amann R."/>
            <person name="Jetten M.S.M."/>
            <person name="Mascher T."/>
            <person name="Medema M.H."/>
            <person name="Devos D.P."/>
            <person name="Kaster A.-K."/>
            <person name="Ovreas L."/>
            <person name="Rohde M."/>
            <person name="Galperin M.Y."/>
            <person name="Jogler C."/>
        </authorList>
    </citation>
    <scope>NUCLEOTIDE SEQUENCE [LARGE SCALE GENOMIC DNA]</scope>
    <source>
        <strain evidence="9 10">Q31a</strain>
    </source>
</reference>
<comment type="subcellular location">
    <subcellularLocation>
        <location evidence="1">Cell membrane</location>
        <topology evidence="1">Multi-pass membrane protein</topology>
    </subcellularLocation>
</comment>
<feature type="transmembrane region" description="Helical" evidence="7">
    <location>
        <begin position="109"/>
        <end position="133"/>
    </location>
</feature>
<dbReference type="Pfam" id="PF00482">
    <property type="entry name" value="T2SSF"/>
    <property type="match status" value="2"/>
</dbReference>
<evidence type="ECO:0000313" key="10">
    <source>
        <dbReference type="Proteomes" id="UP000318017"/>
    </source>
</evidence>
<dbReference type="AlphaFoldDB" id="A0A518G032"/>
<sequence length="340" mass="37347">MMSLGALAAFCRRMGIGLKAGVDILRLLENETKSGNAQHQRVMSRVLEEIRNGNTFSKAMFQEKQYFPPLLIQMVNASELGGRTEAMFAYMADYYEQLKRTRALFLSKISWPLIQLFMAVGIIGLVILIQGLLTPNTPGSYDASGVGLRGVNGFFIYCFVVSSFFGAVSLVGYGVWKNWFNCHRLLMPLIQRIPGIGTALVTLGLSRLSMTMSMLLNAGVEARRSLRQGFLSTGNYYFIGGMDLAVAEVGKGSSFGEAFTASGVLPQEFVEAVRIGELSGTETESFDHLAEQYRQRAQAALSTIATVAGIAIWMGIILLMAFMIIRMAMSYINLLNGFLP</sequence>
<feature type="domain" description="Type II secretion system protein GspF" evidence="8">
    <location>
        <begin position="10"/>
        <end position="129"/>
    </location>
</feature>